<evidence type="ECO:0000256" key="1">
    <source>
        <dbReference type="ARBA" id="ARBA00004613"/>
    </source>
</evidence>
<proteinExistence type="inferred from homology"/>
<dbReference type="Pfam" id="PF01395">
    <property type="entry name" value="PBP_GOBP"/>
    <property type="match status" value="1"/>
</dbReference>
<comment type="subcellular location">
    <subcellularLocation>
        <location evidence="1">Secreted</location>
    </subcellularLocation>
</comment>
<dbReference type="SUPFAM" id="SSF47565">
    <property type="entry name" value="Insect pheromone/odorant-binding proteins"/>
    <property type="match status" value="1"/>
</dbReference>
<dbReference type="GO" id="GO:0005549">
    <property type="term" value="F:odorant binding"/>
    <property type="evidence" value="ECO:0007669"/>
    <property type="project" value="InterPro"/>
</dbReference>
<dbReference type="PANTHER" id="PTHR11857">
    <property type="entry name" value="ODORANT BINDING PROTEIN-RELATED"/>
    <property type="match status" value="1"/>
</dbReference>
<dbReference type="GO" id="GO:0007608">
    <property type="term" value="P:sensory perception of smell"/>
    <property type="evidence" value="ECO:0007669"/>
    <property type="project" value="TreeGrafter"/>
</dbReference>
<dbReference type="InterPro" id="IPR006170">
    <property type="entry name" value="PBP/GOBP"/>
</dbReference>
<accession>Q171L5</accession>
<dbReference type="STRING" id="7159.Q171L5"/>
<dbReference type="PANTHER" id="PTHR11857:SF43">
    <property type="entry name" value="GEO07291P1-RELATED"/>
    <property type="match status" value="1"/>
</dbReference>
<dbReference type="Gene3D" id="1.10.238.20">
    <property type="entry name" value="Pheromone/general odorant binding protein domain"/>
    <property type="match status" value="1"/>
</dbReference>
<reference evidence="5" key="3">
    <citation type="submission" date="2012-09" db="EMBL/GenBank/DDBJ databases">
        <authorList>
            <consortium name="VectorBase"/>
        </authorList>
    </citation>
    <scope>NUCLEOTIDE SEQUENCE</scope>
    <source>
        <strain evidence="5">Liverpool</strain>
    </source>
</reference>
<keyword evidence="4" id="KW-0732">Signal</keyword>
<dbReference type="InterPro" id="IPR036728">
    <property type="entry name" value="PBP_GOBP_sf"/>
</dbReference>
<name>Q171L5_AEDAE</name>
<keyword evidence="3" id="KW-0964">Secreted</keyword>
<dbReference type="CDD" id="cd23992">
    <property type="entry name" value="PBP_GOBP"/>
    <property type="match status" value="1"/>
</dbReference>
<dbReference type="HOGENOM" id="CLU_107288_3_0_1"/>
<evidence type="ECO:0000256" key="2">
    <source>
        <dbReference type="ARBA" id="ARBA00008098"/>
    </source>
</evidence>
<dbReference type="PhylomeDB" id="Q171L5"/>
<gene>
    <name evidence="5" type="ORF">AaeL_AAEL007604</name>
</gene>
<evidence type="ECO:0000313" key="6">
    <source>
        <dbReference type="Proteomes" id="UP000682892"/>
    </source>
</evidence>
<organism evidence="5 6">
    <name type="scientific">Aedes aegypti</name>
    <name type="common">Yellowfever mosquito</name>
    <name type="synonym">Culex aegypti</name>
    <dbReference type="NCBI Taxonomy" id="7159"/>
    <lineage>
        <taxon>Eukaryota</taxon>
        <taxon>Metazoa</taxon>
        <taxon>Ecdysozoa</taxon>
        <taxon>Arthropoda</taxon>
        <taxon>Hexapoda</taxon>
        <taxon>Insecta</taxon>
        <taxon>Pterygota</taxon>
        <taxon>Neoptera</taxon>
        <taxon>Endopterygota</taxon>
        <taxon>Diptera</taxon>
        <taxon>Nematocera</taxon>
        <taxon>Culicoidea</taxon>
        <taxon>Culicidae</taxon>
        <taxon>Culicinae</taxon>
        <taxon>Aedini</taxon>
        <taxon>Aedes</taxon>
        <taxon>Stegomyia</taxon>
    </lineage>
</organism>
<dbReference type="SMART" id="SM00708">
    <property type="entry name" value="PhBP"/>
    <property type="match status" value="1"/>
</dbReference>
<comment type="similarity">
    <text evidence="2">Belongs to the PBP/GOBP family.</text>
</comment>
<dbReference type="PaxDb" id="7159-AAEL007604-PA"/>
<dbReference type="EMBL" id="CH477451">
    <property type="protein sequence ID" value="EAT40683.1"/>
    <property type="molecule type" value="Genomic_DNA"/>
</dbReference>
<dbReference type="VEuPathDB" id="VectorBase:AAEL007604"/>
<dbReference type="Proteomes" id="UP000682892">
    <property type="component" value="Unassembled WGS sequence"/>
</dbReference>
<evidence type="ECO:0000313" key="5">
    <source>
        <dbReference type="EMBL" id="EAT40683.1"/>
    </source>
</evidence>
<evidence type="ECO:0000256" key="4">
    <source>
        <dbReference type="ARBA" id="ARBA00022729"/>
    </source>
</evidence>
<dbReference type="GO" id="GO:0005615">
    <property type="term" value="C:extracellular space"/>
    <property type="evidence" value="ECO:0007669"/>
    <property type="project" value="TreeGrafter"/>
</dbReference>
<evidence type="ECO:0000256" key="3">
    <source>
        <dbReference type="ARBA" id="ARBA00022525"/>
    </source>
</evidence>
<dbReference type="OMA" id="MQFMDEN"/>
<sequence length="134" mass="15186">MEIFHVGPMHQNGCPGPISQCASQNSNVAKQIDDYRKQCVELSDVSVDSAIKVHSGQVIENPDWSTKRYVQCFFQKMQFMDENGVMLKDAVVEFFSRIQDESRAKAMVENCDIQKENPLDTAYAVLVCYQGNKN</sequence>
<reference evidence="5" key="2">
    <citation type="journal article" date="2007" name="Science">
        <title>Genome sequence of Aedes aegypti, a major arbovirus vector.</title>
        <authorList>
            <person name="Nene V."/>
            <person name="Wortman J.R."/>
            <person name="Lawson D."/>
            <person name="Haas B."/>
            <person name="Kodira C."/>
            <person name="Tu Z.J."/>
            <person name="Loftus B."/>
            <person name="Xi Z."/>
            <person name="Megy K."/>
            <person name="Grabherr M."/>
            <person name="Ren Q."/>
            <person name="Zdobnov E.M."/>
            <person name="Lobo N.F."/>
            <person name="Campbell K.S."/>
            <person name="Brown S.E."/>
            <person name="Bonaldo M.F."/>
            <person name="Zhu J."/>
            <person name="Sinkins S.P."/>
            <person name="Hogenkamp D.G."/>
            <person name="Amedeo P."/>
            <person name="Arensburger P."/>
            <person name="Atkinson P.W."/>
            <person name="Bidwell S."/>
            <person name="Biedler J."/>
            <person name="Birney E."/>
            <person name="Bruggner R.V."/>
            <person name="Costas J."/>
            <person name="Coy M.R."/>
            <person name="Crabtree J."/>
            <person name="Crawford M."/>
            <person name="Debruyn B."/>
            <person name="Decaprio D."/>
            <person name="Eiglmeier K."/>
            <person name="Eisenstadt E."/>
            <person name="El-Dorry H."/>
            <person name="Gelbart W.M."/>
            <person name="Gomes S.L."/>
            <person name="Hammond M."/>
            <person name="Hannick L.I."/>
            <person name="Hogan J.R."/>
            <person name="Holmes M.H."/>
            <person name="Jaffe D."/>
            <person name="Johnston J.S."/>
            <person name="Kennedy R.C."/>
            <person name="Koo H."/>
            <person name="Kravitz S."/>
            <person name="Kriventseva E.V."/>
            <person name="Kulp D."/>
            <person name="Labutti K."/>
            <person name="Lee E."/>
            <person name="Li S."/>
            <person name="Lovin D.D."/>
            <person name="Mao C."/>
            <person name="Mauceli E."/>
            <person name="Menck C.F."/>
            <person name="Miller J.R."/>
            <person name="Montgomery P."/>
            <person name="Mori A."/>
            <person name="Nascimento A.L."/>
            <person name="Naveira H.F."/>
            <person name="Nusbaum C."/>
            <person name="O'leary S."/>
            <person name="Orvis J."/>
            <person name="Pertea M."/>
            <person name="Quesneville H."/>
            <person name="Reidenbach K.R."/>
            <person name="Rogers Y.H."/>
            <person name="Roth C.W."/>
            <person name="Schneider J.R."/>
            <person name="Schatz M."/>
            <person name="Shumway M."/>
            <person name="Stanke M."/>
            <person name="Stinson E.O."/>
            <person name="Tubio J.M."/>
            <person name="Vanzee J.P."/>
            <person name="Verjovski-Almeida S."/>
            <person name="Werner D."/>
            <person name="White O."/>
            <person name="Wyder S."/>
            <person name="Zeng Q."/>
            <person name="Zhao Q."/>
            <person name="Zhao Y."/>
            <person name="Hill C.A."/>
            <person name="Raikhel A.S."/>
            <person name="Soares M.B."/>
            <person name="Knudson D.L."/>
            <person name="Lee N.H."/>
            <person name="Galagan J."/>
            <person name="Salzberg S.L."/>
            <person name="Paulsen I.T."/>
            <person name="Dimopoulos G."/>
            <person name="Collins F.H."/>
            <person name="Birren B."/>
            <person name="Fraser-Liggett C.M."/>
            <person name="Severson D.W."/>
        </authorList>
    </citation>
    <scope>NUCLEOTIDE SEQUENCE [LARGE SCALE GENOMIC DNA]</scope>
    <source>
        <strain evidence="5">Liverpool</strain>
    </source>
</reference>
<reference evidence="5" key="1">
    <citation type="submission" date="2005-10" db="EMBL/GenBank/DDBJ databases">
        <authorList>
            <person name="Loftus B.J."/>
            <person name="Nene V.M."/>
            <person name="Hannick L.I."/>
            <person name="Bidwell S."/>
            <person name="Haas B."/>
            <person name="Amedeo P."/>
            <person name="Orvis J."/>
            <person name="Wortman J.R."/>
            <person name="White O.R."/>
            <person name="Salzberg S."/>
            <person name="Shumway M."/>
            <person name="Koo H."/>
            <person name="Zhao Y."/>
            <person name="Holmes M."/>
            <person name="Miller J."/>
            <person name="Schatz M."/>
            <person name="Pop M."/>
            <person name="Pai G."/>
            <person name="Utterback T."/>
            <person name="Rogers Y.-H."/>
            <person name="Kravitz S."/>
            <person name="Fraser C.M."/>
        </authorList>
    </citation>
    <scope>NUCLEOTIDE SEQUENCE</scope>
    <source>
        <strain evidence="5">Liverpool</strain>
    </source>
</reference>
<protein>
    <submittedName>
        <fullName evidence="5">AAEL007604-PA</fullName>
    </submittedName>
</protein>
<dbReference type="AlphaFoldDB" id="Q171L5"/>